<dbReference type="CDD" id="cd00077">
    <property type="entry name" value="HDc"/>
    <property type="match status" value="1"/>
</dbReference>
<reference evidence="3" key="1">
    <citation type="submission" date="2016-04" db="EMBL/GenBank/DDBJ databases">
        <authorList>
            <person name="Evans L.H."/>
            <person name="Alamgir A."/>
            <person name="Owens N."/>
            <person name="Weber N.D."/>
            <person name="Virtaneva K."/>
            <person name="Barbian K."/>
            <person name="Babar A."/>
            <person name="Rosenke K."/>
        </authorList>
    </citation>
    <scope>NUCLEOTIDE SEQUENCE</scope>
    <source>
        <strain evidence="3">92-2</strain>
    </source>
</reference>
<sequence length="447" mass="50368">MSTFKEQWAQLLAPNRKTGTGMKLDTLDAVRNPFLVDYDRIIFSSSFRRLARKTQVHPLVRNDHIHNRLTHSLEVSCVGRSLGLGVGDALQRRGDLPEGCTPDHLGQIIQAACLAHDIGNPPFGHAGEEAIRDWFKDSVNKEQYFKNLLPAEWADFTAFDGNAQGFRVINALENNKDRGGFRLTFPVIAALVKYPRSAYEAQGVGKSKFNFYTAERELFAEIFGAMGLAEGAGWRRHPLSYLLEAADDICYRIIDMEDARELRIITYADFKAAMTPLLDVNCLDDPRLDSMDSDRRRTSMLRTTAMGRMIPSITQTFMDNYEAIMEGRLEGCLLNHAREDVAGFMREAGRVFNSKIMNNPQKTALEIGTYTLYRRLLDVFIPACFNFTKGNAMSYQETRALTLMGANAPSREDSLYMAYLRVLDFVSGMTDDYAAFISQQFSGTAGR</sequence>
<dbReference type="PROSITE" id="PS51831">
    <property type="entry name" value="HD"/>
    <property type="match status" value="1"/>
</dbReference>
<dbReference type="Gene3D" id="1.10.3410.10">
    <property type="entry name" value="putative deoxyguanosinetriphosphate triphosphohydrolase like domain"/>
    <property type="match status" value="1"/>
</dbReference>
<dbReference type="PANTHER" id="PTHR11373:SF40">
    <property type="entry name" value="DEOXYGUANOSINETRIPHOSPHATE TRIPHOSPHOHYDROLASE-LIKE PROTEIN 2"/>
    <property type="match status" value="1"/>
</dbReference>
<dbReference type="InterPro" id="IPR023293">
    <property type="entry name" value="dGTP_triP_hydro_central_sf"/>
</dbReference>
<dbReference type="RefSeq" id="WP_227118136.1">
    <property type="nucleotide sequence ID" value="NZ_CABUEN010000016.1"/>
</dbReference>
<feature type="domain" description="HD" evidence="2">
    <location>
        <begin position="68"/>
        <end position="252"/>
    </location>
</feature>
<dbReference type="SUPFAM" id="SSF109604">
    <property type="entry name" value="HD-domain/PDEase-like"/>
    <property type="match status" value="1"/>
</dbReference>
<dbReference type="Pfam" id="PF01966">
    <property type="entry name" value="HD"/>
    <property type="match status" value="1"/>
</dbReference>
<dbReference type="InterPro" id="IPR006674">
    <property type="entry name" value="HD_domain"/>
</dbReference>
<dbReference type="InterPro" id="IPR050135">
    <property type="entry name" value="dGTPase-like"/>
</dbReference>
<dbReference type="Gene3D" id="1.10.3210.10">
    <property type="entry name" value="Hypothetical protein af1432"/>
    <property type="match status" value="1"/>
</dbReference>
<dbReference type="InterPro" id="IPR027432">
    <property type="entry name" value="dGTP_triphosphohydrolase_C"/>
</dbReference>
<dbReference type="Gene3D" id="1.10.3550.10">
    <property type="entry name" value="eoxyguanosinetriphosphate triphosphohydrolase domain-like"/>
    <property type="match status" value="1"/>
</dbReference>
<keyword evidence="1 3" id="KW-0378">Hydrolase</keyword>
<gene>
    <name evidence="3" type="ORF">KM92DES2_11602</name>
</gene>
<evidence type="ECO:0000256" key="1">
    <source>
        <dbReference type="ARBA" id="ARBA00022801"/>
    </source>
</evidence>
<dbReference type="NCBIfam" id="NF002205">
    <property type="entry name" value="PRK01096.1"/>
    <property type="match status" value="1"/>
</dbReference>
<dbReference type="EMBL" id="FLUP01000001">
    <property type="protein sequence ID" value="SBW02078.1"/>
    <property type="molecule type" value="Genomic_DNA"/>
</dbReference>
<dbReference type="SMART" id="SM00471">
    <property type="entry name" value="HDc"/>
    <property type="match status" value="1"/>
</dbReference>
<accession>A0A212JRW1</accession>
<proteinExistence type="predicted"/>
<organism evidence="3">
    <name type="scientific">uncultured Desulfovibrio sp</name>
    <dbReference type="NCBI Taxonomy" id="167968"/>
    <lineage>
        <taxon>Bacteria</taxon>
        <taxon>Pseudomonadati</taxon>
        <taxon>Thermodesulfobacteriota</taxon>
        <taxon>Desulfovibrionia</taxon>
        <taxon>Desulfovibrionales</taxon>
        <taxon>Desulfovibrionaceae</taxon>
        <taxon>Desulfovibrio</taxon>
        <taxon>environmental samples</taxon>
    </lineage>
</organism>
<protein>
    <submittedName>
        <fullName evidence="3">Deoxyguanosinetriphosphate triphosphohydrolase-like protein</fullName>
    </submittedName>
</protein>
<dbReference type="InterPro" id="IPR006261">
    <property type="entry name" value="dGTPase"/>
</dbReference>
<evidence type="ECO:0000313" key="3">
    <source>
        <dbReference type="EMBL" id="SBW02078.1"/>
    </source>
</evidence>
<dbReference type="AlphaFoldDB" id="A0A212JRW1"/>
<dbReference type="GO" id="GO:0006203">
    <property type="term" value="P:dGTP catabolic process"/>
    <property type="evidence" value="ECO:0007669"/>
    <property type="project" value="TreeGrafter"/>
</dbReference>
<name>A0A212JRW1_9BACT</name>
<dbReference type="NCBIfam" id="TIGR01353">
    <property type="entry name" value="dGTP_triPase"/>
    <property type="match status" value="1"/>
</dbReference>
<dbReference type="InterPro" id="IPR003607">
    <property type="entry name" value="HD/PDEase_dom"/>
</dbReference>
<dbReference type="PANTHER" id="PTHR11373">
    <property type="entry name" value="DEOXYNUCLEOSIDE TRIPHOSPHATE TRIPHOSPHOHYDROLASE"/>
    <property type="match status" value="1"/>
</dbReference>
<dbReference type="GO" id="GO:0008832">
    <property type="term" value="F:dGTPase activity"/>
    <property type="evidence" value="ECO:0007669"/>
    <property type="project" value="TreeGrafter"/>
</dbReference>
<evidence type="ECO:0000259" key="2">
    <source>
        <dbReference type="PROSITE" id="PS51831"/>
    </source>
</evidence>